<dbReference type="GO" id="GO:0000978">
    <property type="term" value="F:RNA polymerase II cis-regulatory region sequence-specific DNA binding"/>
    <property type="evidence" value="ECO:0007669"/>
    <property type="project" value="TreeGrafter"/>
</dbReference>
<dbReference type="InterPro" id="IPR001356">
    <property type="entry name" value="HD"/>
</dbReference>
<evidence type="ECO:0000256" key="2">
    <source>
        <dbReference type="ARBA" id="ARBA00023015"/>
    </source>
</evidence>
<dbReference type="STRING" id="985895.E5A4Y1"/>
<feature type="compositionally biased region" description="Low complexity" evidence="11">
    <location>
        <begin position="269"/>
        <end position="282"/>
    </location>
</feature>
<sequence length="582" mass="63705">MSASSPLPYSTCSPASSRATHRRRSTFSGQLAFLVHSQQSVANHMPPDVDNKALARQKRRRTSKEDEDILKAEYLKNPKPDKTARLQIVPKVALGEKEVQIWFQNKRQNDRRRSRPLEPSSSTASLMSSSSTMSDPPTEDETIARDIDNIPHQHEPEVCPKSDPPERALTPELTSDETIPDLHTDEATEPVRTESKTTPKPALHSETEPQTVETDATHPSNPQQPAPSSQGASQAPTSWISNRRSASFVRYSEDYTAEVITFPNAPAKPTESSPPRASAATRSLKRKHSFVRLSTNEDGTARIVTDLDKTPSPPHIKTTPTSFARATAGVRRSYSAAGLNERLAAAARGEPSPKIPRTSSSIGRSRDSRAWEFWCDPDSRSTTSLTTRAEQEGSGSAADAIGILRANRKILAQNHARQNTPLRSRSNQVLGSLGSPGVKKSRGPMQRASTINGRFSTKEYKQSGDTTESEELPETTSDKENWEPDVPKSVRRDRQVAATPPASRAARKILGENNEVLSQASSLGAMLAREKRKGGKVVLDPEEDEELRLFMAGEGSGRTSLSSAEEAGCVEGLLKLSQGQWR</sequence>
<evidence type="ECO:0000256" key="11">
    <source>
        <dbReference type="SAM" id="MobiDB-lite"/>
    </source>
</evidence>
<dbReference type="GO" id="GO:0000082">
    <property type="term" value="P:G1/S transition of mitotic cell cycle"/>
    <property type="evidence" value="ECO:0007669"/>
    <property type="project" value="UniProtKB-ARBA"/>
</dbReference>
<dbReference type="RefSeq" id="XP_003842158.1">
    <property type="nucleotide sequence ID" value="XM_003842110.1"/>
</dbReference>
<keyword evidence="5" id="KW-0804">Transcription</keyword>
<comment type="subunit">
    <text evidence="8">Interacts with MCM1.</text>
</comment>
<dbReference type="PANTHER" id="PTHR24324:SF9">
    <property type="entry name" value="HOMEOBOX DOMAIN-CONTAINING PROTEIN"/>
    <property type="match status" value="1"/>
</dbReference>
<dbReference type="OrthoDB" id="6159439at2759"/>
<dbReference type="GO" id="GO:0000981">
    <property type="term" value="F:DNA-binding transcription factor activity, RNA polymerase II-specific"/>
    <property type="evidence" value="ECO:0007669"/>
    <property type="project" value="InterPro"/>
</dbReference>
<feature type="compositionally biased region" description="Polar residues" evidence="11">
    <location>
        <begin position="208"/>
        <end position="218"/>
    </location>
</feature>
<dbReference type="OMA" id="KPDMDCV"/>
<feature type="compositionally biased region" description="Low complexity" evidence="11">
    <location>
        <begin position="117"/>
        <end position="134"/>
    </location>
</feature>
<keyword evidence="7" id="KW-0131">Cell cycle</keyword>
<dbReference type="InterPro" id="IPR009057">
    <property type="entry name" value="Homeodomain-like_sf"/>
</dbReference>
<dbReference type="GO" id="GO:0030154">
    <property type="term" value="P:cell differentiation"/>
    <property type="evidence" value="ECO:0007669"/>
    <property type="project" value="TreeGrafter"/>
</dbReference>
<feature type="region of interest" description="Disordered" evidence="11">
    <location>
        <begin position="41"/>
        <end position="81"/>
    </location>
</feature>
<keyword evidence="14" id="KW-1185">Reference proteome</keyword>
<dbReference type="PROSITE" id="PS00027">
    <property type="entry name" value="HOMEOBOX_1"/>
    <property type="match status" value="1"/>
</dbReference>
<reference evidence="14" key="1">
    <citation type="journal article" date="2011" name="Nat. Commun.">
        <title>Effector diversification within compartments of the Leptosphaeria maculans genome affected by Repeat-Induced Point mutations.</title>
        <authorList>
            <person name="Rouxel T."/>
            <person name="Grandaubert J."/>
            <person name="Hane J.K."/>
            <person name="Hoede C."/>
            <person name="van de Wouw A.P."/>
            <person name="Couloux A."/>
            <person name="Dominguez V."/>
            <person name="Anthouard V."/>
            <person name="Bally P."/>
            <person name="Bourras S."/>
            <person name="Cozijnsen A.J."/>
            <person name="Ciuffetti L.M."/>
            <person name="Degrave A."/>
            <person name="Dilmaghani A."/>
            <person name="Duret L."/>
            <person name="Fudal I."/>
            <person name="Goodwin S.B."/>
            <person name="Gout L."/>
            <person name="Glaser N."/>
            <person name="Linglin J."/>
            <person name="Kema G.H.J."/>
            <person name="Lapalu N."/>
            <person name="Lawrence C.B."/>
            <person name="May K."/>
            <person name="Meyer M."/>
            <person name="Ollivier B."/>
            <person name="Poulain J."/>
            <person name="Schoch C.L."/>
            <person name="Simon A."/>
            <person name="Spatafora J.W."/>
            <person name="Stachowiak A."/>
            <person name="Turgeon B.G."/>
            <person name="Tyler B.M."/>
            <person name="Vincent D."/>
            <person name="Weissenbach J."/>
            <person name="Amselem J."/>
            <person name="Quesneville H."/>
            <person name="Oliver R.P."/>
            <person name="Wincker P."/>
            <person name="Balesdent M.-H."/>
            <person name="Howlett B.J."/>
        </authorList>
    </citation>
    <scope>NUCLEOTIDE SEQUENCE [LARGE SCALE GENOMIC DNA]</scope>
    <source>
        <strain evidence="14">JN3 / isolate v23.1.3 / race Av1-4-5-6-7-8</strain>
    </source>
</reference>
<dbReference type="CDD" id="cd00086">
    <property type="entry name" value="homeodomain"/>
    <property type="match status" value="1"/>
</dbReference>
<keyword evidence="4 9" id="KW-0371">Homeobox</keyword>
<keyword evidence="6 9" id="KW-0539">Nucleus</keyword>
<dbReference type="AlphaFoldDB" id="E5A4Y1"/>
<feature type="compositionally biased region" description="Polar residues" evidence="11">
    <location>
        <begin position="1"/>
        <end position="12"/>
    </location>
</feature>
<dbReference type="InterPro" id="IPR051000">
    <property type="entry name" value="Homeobox_DNA-bind_prot"/>
</dbReference>
<evidence type="ECO:0000256" key="4">
    <source>
        <dbReference type="ARBA" id="ARBA00023155"/>
    </source>
</evidence>
<evidence type="ECO:0000256" key="9">
    <source>
        <dbReference type="PROSITE-ProRule" id="PRU00108"/>
    </source>
</evidence>
<dbReference type="SUPFAM" id="SSF46689">
    <property type="entry name" value="Homeodomain-like"/>
    <property type="match status" value="1"/>
</dbReference>
<dbReference type="Pfam" id="PF00046">
    <property type="entry name" value="Homeodomain"/>
    <property type="match status" value="1"/>
</dbReference>
<evidence type="ECO:0000256" key="8">
    <source>
        <dbReference type="ARBA" id="ARBA00065092"/>
    </source>
</evidence>
<dbReference type="FunFam" id="1.10.10.60:FF:000286">
    <property type="entry name" value="Homeobox transcription factor"/>
    <property type="match status" value="1"/>
</dbReference>
<accession>E5A4Y1</accession>
<dbReference type="GeneID" id="13286901"/>
<feature type="compositionally biased region" description="Basic and acidic residues" evidence="11">
    <location>
        <begin position="180"/>
        <end position="207"/>
    </location>
</feature>
<dbReference type="InterPro" id="IPR017970">
    <property type="entry name" value="Homeobox_CS"/>
</dbReference>
<dbReference type="PROSITE" id="PS50071">
    <property type="entry name" value="HOMEOBOX_2"/>
    <property type="match status" value="1"/>
</dbReference>
<feature type="region of interest" description="Disordered" evidence="11">
    <location>
        <begin position="346"/>
        <end position="367"/>
    </location>
</feature>
<keyword evidence="3 9" id="KW-0238">DNA-binding</keyword>
<dbReference type="EMBL" id="FP929134">
    <property type="protein sequence ID" value="CBX98679.1"/>
    <property type="molecule type" value="Genomic_DNA"/>
</dbReference>
<dbReference type="GO" id="GO:0005634">
    <property type="term" value="C:nucleus"/>
    <property type="evidence" value="ECO:0007669"/>
    <property type="project" value="UniProtKB-SubCell"/>
</dbReference>
<feature type="region of interest" description="Disordered" evidence="11">
    <location>
        <begin position="1"/>
        <end position="24"/>
    </location>
</feature>
<dbReference type="Gene3D" id="1.10.10.60">
    <property type="entry name" value="Homeodomain-like"/>
    <property type="match status" value="1"/>
</dbReference>
<comment type="subcellular location">
    <subcellularLocation>
        <location evidence="1 9 10">Nucleus</location>
    </subcellularLocation>
</comment>
<evidence type="ECO:0000313" key="14">
    <source>
        <dbReference type="Proteomes" id="UP000002668"/>
    </source>
</evidence>
<protein>
    <recommendedName>
        <fullName evidence="12">Homeobox domain-containing protein</fullName>
    </recommendedName>
</protein>
<feature type="domain" description="Homeobox" evidence="12">
    <location>
        <begin position="53"/>
        <end position="113"/>
    </location>
</feature>
<dbReference type="eggNOG" id="KOG0490">
    <property type="taxonomic scope" value="Eukaryota"/>
</dbReference>
<dbReference type="SMART" id="SM00389">
    <property type="entry name" value="HOX"/>
    <property type="match status" value="1"/>
</dbReference>
<dbReference type="GO" id="GO:0000122">
    <property type="term" value="P:negative regulation of transcription by RNA polymerase II"/>
    <property type="evidence" value="ECO:0007669"/>
    <property type="project" value="UniProtKB-ARBA"/>
</dbReference>
<name>E5A4Y1_LEPMJ</name>
<evidence type="ECO:0000256" key="3">
    <source>
        <dbReference type="ARBA" id="ARBA00023125"/>
    </source>
</evidence>
<evidence type="ECO:0000256" key="5">
    <source>
        <dbReference type="ARBA" id="ARBA00023163"/>
    </source>
</evidence>
<feature type="region of interest" description="Disordered" evidence="11">
    <location>
        <begin position="262"/>
        <end position="288"/>
    </location>
</feature>
<feature type="DNA-binding region" description="Homeobox" evidence="9">
    <location>
        <begin position="55"/>
        <end position="114"/>
    </location>
</feature>
<dbReference type="HOGENOM" id="CLU_033452_0_0_1"/>
<proteinExistence type="predicted"/>
<evidence type="ECO:0000259" key="12">
    <source>
        <dbReference type="PROSITE" id="PS50071"/>
    </source>
</evidence>
<keyword evidence="2" id="KW-0805">Transcription regulation</keyword>
<feature type="compositionally biased region" description="Basic and acidic residues" evidence="11">
    <location>
        <begin position="142"/>
        <end position="166"/>
    </location>
</feature>
<evidence type="ECO:0000256" key="6">
    <source>
        <dbReference type="ARBA" id="ARBA00023242"/>
    </source>
</evidence>
<evidence type="ECO:0000256" key="10">
    <source>
        <dbReference type="RuleBase" id="RU000682"/>
    </source>
</evidence>
<feature type="compositionally biased region" description="Basic and acidic residues" evidence="11">
    <location>
        <begin position="476"/>
        <end position="495"/>
    </location>
</feature>
<feature type="region of interest" description="Disordered" evidence="11">
    <location>
        <begin position="414"/>
        <end position="503"/>
    </location>
</feature>
<feature type="compositionally biased region" description="Basic and acidic residues" evidence="11">
    <location>
        <begin position="69"/>
        <end position="81"/>
    </location>
</feature>
<dbReference type="Proteomes" id="UP000002668">
    <property type="component" value="Genome"/>
</dbReference>
<dbReference type="InParanoid" id="E5A4Y1"/>
<evidence type="ECO:0000313" key="13">
    <source>
        <dbReference type="EMBL" id="CBX98679.1"/>
    </source>
</evidence>
<evidence type="ECO:0000256" key="7">
    <source>
        <dbReference type="ARBA" id="ARBA00023306"/>
    </source>
</evidence>
<feature type="region of interest" description="Disordered" evidence="11">
    <location>
        <begin position="105"/>
        <end position="240"/>
    </location>
</feature>
<feature type="compositionally biased region" description="Low complexity" evidence="11">
    <location>
        <begin position="219"/>
        <end position="238"/>
    </location>
</feature>
<dbReference type="VEuPathDB" id="FungiDB:LEMA_P079180.1"/>
<feature type="compositionally biased region" description="Polar residues" evidence="11">
    <location>
        <begin position="415"/>
        <end position="430"/>
    </location>
</feature>
<organism evidence="14">
    <name type="scientific">Leptosphaeria maculans (strain JN3 / isolate v23.1.3 / race Av1-4-5-6-7-8)</name>
    <name type="common">Blackleg fungus</name>
    <name type="synonym">Phoma lingam</name>
    <dbReference type="NCBI Taxonomy" id="985895"/>
    <lineage>
        <taxon>Eukaryota</taxon>
        <taxon>Fungi</taxon>
        <taxon>Dikarya</taxon>
        <taxon>Ascomycota</taxon>
        <taxon>Pezizomycotina</taxon>
        <taxon>Dothideomycetes</taxon>
        <taxon>Pleosporomycetidae</taxon>
        <taxon>Pleosporales</taxon>
        <taxon>Pleosporineae</taxon>
        <taxon>Leptosphaeriaceae</taxon>
        <taxon>Plenodomus</taxon>
        <taxon>Plenodomus lingam/Leptosphaeria maculans species complex</taxon>
    </lineage>
</organism>
<gene>
    <name evidence="13" type="ORF">LEMA_P079180.1</name>
</gene>
<dbReference type="PANTHER" id="PTHR24324">
    <property type="entry name" value="HOMEOBOX PROTEIN HHEX"/>
    <property type="match status" value="1"/>
</dbReference>
<evidence type="ECO:0000256" key="1">
    <source>
        <dbReference type="ARBA" id="ARBA00004123"/>
    </source>
</evidence>